<evidence type="ECO:0000313" key="2">
    <source>
        <dbReference type="EMBL" id="MCL9685393.1"/>
    </source>
</evidence>
<dbReference type="Pfam" id="PF11188">
    <property type="entry name" value="DUF2975"/>
    <property type="match status" value="1"/>
</dbReference>
<protein>
    <submittedName>
        <fullName evidence="2">DUF2975 domain-containing protein</fullName>
    </submittedName>
</protein>
<keyword evidence="3" id="KW-1185">Reference proteome</keyword>
<reference evidence="2" key="1">
    <citation type="submission" date="2021-11" db="EMBL/GenBank/DDBJ databases">
        <title>Legionella maioricencis sp. nov., a new species isolated from hot water samples in Mallorca.</title>
        <authorList>
            <person name="Crespi S."/>
            <person name="Drasar V."/>
            <person name="Salva-Serra F."/>
            <person name="Jaen-Luchoro D."/>
            <person name="Pineiro-Iglesias B."/>
            <person name="Aliaga F."/>
            <person name="Fernandez-Juarez V."/>
            <person name="Coll G."/>
            <person name="Moore E.R.B."/>
            <person name="Bennasar-Figueras A."/>
        </authorList>
    </citation>
    <scope>NUCLEOTIDE SEQUENCE</scope>
    <source>
        <strain evidence="2">HCPI-6</strain>
    </source>
</reference>
<dbReference type="InterPro" id="IPR021354">
    <property type="entry name" value="DUF2975"/>
</dbReference>
<dbReference type="Proteomes" id="UP001139721">
    <property type="component" value="Unassembled WGS sequence"/>
</dbReference>
<feature type="transmembrane region" description="Helical" evidence="1">
    <location>
        <begin position="67"/>
        <end position="91"/>
    </location>
</feature>
<gene>
    <name evidence="2" type="ORF">LOX96_14925</name>
</gene>
<keyword evidence="1" id="KW-0472">Membrane</keyword>
<accession>A0A9X2D2R1</accession>
<dbReference type="AlphaFoldDB" id="A0A9X2D2R1"/>
<keyword evidence="1" id="KW-1133">Transmembrane helix</keyword>
<evidence type="ECO:0000256" key="1">
    <source>
        <dbReference type="SAM" id="Phobius"/>
    </source>
</evidence>
<feature type="transmembrane region" description="Helical" evidence="1">
    <location>
        <begin position="143"/>
        <end position="169"/>
    </location>
</feature>
<keyword evidence="1" id="KW-0812">Transmembrane</keyword>
<proteinExistence type="predicted"/>
<evidence type="ECO:0000313" key="3">
    <source>
        <dbReference type="Proteomes" id="UP001139721"/>
    </source>
</evidence>
<feature type="transmembrane region" description="Helical" evidence="1">
    <location>
        <begin position="9"/>
        <end position="33"/>
    </location>
</feature>
<dbReference type="RefSeq" id="WP_250423619.1">
    <property type="nucleotide sequence ID" value="NZ_JAJKBJ010000024.1"/>
</dbReference>
<feature type="transmembrane region" description="Helical" evidence="1">
    <location>
        <begin position="111"/>
        <end position="131"/>
    </location>
</feature>
<organism evidence="2 3">
    <name type="scientific">Legionella maioricensis</name>
    <dbReference type="NCBI Taxonomy" id="2896528"/>
    <lineage>
        <taxon>Bacteria</taxon>
        <taxon>Pseudomonadati</taxon>
        <taxon>Pseudomonadota</taxon>
        <taxon>Gammaproteobacteria</taxon>
        <taxon>Legionellales</taxon>
        <taxon>Legionellaceae</taxon>
        <taxon>Legionella</taxon>
    </lineage>
</organism>
<name>A0A9X2D2R1_9GAMM</name>
<dbReference type="EMBL" id="JAJKBJ010000024">
    <property type="protein sequence ID" value="MCL9685393.1"/>
    <property type="molecule type" value="Genomic_DNA"/>
</dbReference>
<comment type="caution">
    <text evidence="2">The sequence shown here is derived from an EMBL/GenBank/DDBJ whole genome shotgun (WGS) entry which is preliminary data.</text>
</comment>
<sequence length="183" mass="20956">MNKIQRVSFYFRIFFQCLFYATPVVLTLFWLFLPDNLGTEQWGGLIHFIPENIQQKILSPLSANTKFLGFLISLIPVTVSEIILFFLIRLFKQYEKNEIFNLDSVTYIKKIGRTLLVGCLLAPFHEALLSATLTWHNPVGQRIAVISLSGTSVIIVLTSLMIILISWIMSEACQLKDEQQLTI</sequence>